<feature type="domain" description="S100/CaBP-9k-type calcium binding subdomain" evidence="4">
    <location>
        <begin position="4"/>
        <end position="46"/>
    </location>
</feature>
<dbReference type="InterPro" id="IPR013787">
    <property type="entry name" value="S100_Ca-bd_sub"/>
</dbReference>
<feature type="compositionally biased region" description="Polar residues" evidence="3">
    <location>
        <begin position="301"/>
        <end position="317"/>
    </location>
</feature>
<dbReference type="InterPro" id="IPR011992">
    <property type="entry name" value="EF-hand-dom_pair"/>
</dbReference>
<accession>A0AAX6TMD1</accession>
<evidence type="ECO:0000313" key="5">
    <source>
        <dbReference type="Proteomes" id="UP000694906"/>
    </source>
</evidence>
<feature type="compositionally biased region" description="Basic and acidic residues" evidence="3">
    <location>
        <begin position="372"/>
        <end position="390"/>
    </location>
</feature>
<evidence type="ECO:0000313" key="7">
    <source>
        <dbReference type="RefSeq" id="XP_021121630.1"/>
    </source>
</evidence>
<dbReference type="GO" id="GO:0046914">
    <property type="term" value="F:transition metal ion binding"/>
    <property type="evidence" value="ECO:0007669"/>
    <property type="project" value="InterPro"/>
</dbReference>
<feature type="compositionally biased region" description="Polar residues" evidence="3">
    <location>
        <begin position="241"/>
        <end position="250"/>
    </location>
</feature>
<organism evidence="5 7">
    <name type="scientific">Heterocephalus glaber</name>
    <name type="common">Naked mole rat</name>
    <dbReference type="NCBI Taxonomy" id="10181"/>
    <lineage>
        <taxon>Eukaryota</taxon>
        <taxon>Metazoa</taxon>
        <taxon>Chordata</taxon>
        <taxon>Craniata</taxon>
        <taxon>Vertebrata</taxon>
        <taxon>Euteleostomi</taxon>
        <taxon>Mammalia</taxon>
        <taxon>Eutheria</taxon>
        <taxon>Euarchontoglires</taxon>
        <taxon>Glires</taxon>
        <taxon>Rodentia</taxon>
        <taxon>Hystricomorpha</taxon>
        <taxon>Bathyergidae</taxon>
        <taxon>Heterocephalus</taxon>
    </lineage>
</organism>
<dbReference type="InterPro" id="IPR034325">
    <property type="entry name" value="S-100_dom"/>
</dbReference>
<evidence type="ECO:0000259" key="4">
    <source>
        <dbReference type="SMART" id="SM01394"/>
    </source>
</evidence>
<feature type="region of interest" description="Disordered" evidence="3">
    <location>
        <begin position="127"/>
        <end position="418"/>
    </location>
</feature>
<keyword evidence="1" id="KW-0479">Metal-binding</keyword>
<dbReference type="PANTHER" id="PTHR11639:SF26">
    <property type="entry name" value="CORNULIN"/>
    <property type="match status" value="1"/>
</dbReference>
<evidence type="ECO:0000256" key="1">
    <source>
        <dbReference type="ARBA" id="ARBA00022723"/>
    </source>
</evidence>
<dbReference type="AlphaFoldDB" id="A0AAX6TMD1"/>
<dbReference type="GO" id="GO:0005615">
    <property type="term" value="C:extracellular space"/>
    <property type="evidence" value="ECO:0007669"/>
    <property type="project" value="TreeGrafter"/>
</dbReference>
<dbReference type="Pfam" id="PF01023">
    <property type="entry name" value="S_100"/>
    <property type="match status" value="1"/>
</dbReference>
<dbReference type="PANTHER" id="PTHR11639">
    <property type="entry name" value="S100 CALCIUM-BINDING PROTEIN"/>
    <property type="match status" value="1"/>
</dbReference>
<feature type="compositionally biased region" description="Low complexity" evidence="3">
    <location>
        <begin position="203"/>
        <end position="218"/>
    </location>
</feature>
<dbReference type="SUPFAM" id="SSF47473">
    <property type="entry name" value="EF-hand"/>
    <property type="match status" value="1"/>
</dbReference>
<sequence>MPQLLRNIHGIIEAFGRYARTEGGCEVLTRGELKRLLEQEFADVIVTAGLEAGSWVDWTKPLPSRETDGDLASSSPQKPHDPATVDEVLRLLDEDETRTIEFKEFLVLGFEVAQACFKALSESVGGACRSQESGGHRTGFSKELGEGQKSGMELGRDSKGQRHEGSSQRQREQASQGQGRPGTQTQVQDVSSPQVSSHDRQAVSQGQVQVSQQTQVTGHVEQTQRAGGNESHQASERWKRQSQTSEQTGEMGTRTTSQAQTGATQTVDQDRSHQTGSTSIQSQGASYHQTSQAAKGHVQAQAGSHSQTTEQDRSQPVSHVEDRGQGQTQVQPSCGQRWTQASGAGQAQTGTSTVTGQWDQSSTQPSGTGGQGERKPTEVREEWVDDHSREIVIGSQDQDQDQDQGQGQGGPHTSAPSV</sequence>
<feature type="compositionally biased region" description="Basic and acidic residues" evidence="3">
    <location>
        <begin position="154"/>
        <end position="172"/>
    </location>
</feature>
<dbReference type="RefSeq" id="XP_021121629.1">
    <property type="nucleotide sequence ID" value="XM_021265970.1"/>
</dbReference>
<name>A0AAX6TMD1_HETGA</name>
<dbReference type="RefSeq" id="XP_021121630.1">
    <property type="nucleotide sequence ID" value="XM_021265971.1"/>
</dbReference>
<feature type="compositionally biased region" description="Polar residues" evidence="3">
    <location>
        <begin position="173"/>
        <end position="183"/>
    </location>
</feature>
<feature type="region of interest" description="Disordered" evidence="3">
    <location>
        <begin position="59"/>
        <end position="84"/>
    </location>
</feature>
<evidence type="ECO:0000256" key="2">
    <source>
        <dbReference type="ARBA" id="ARBA00022837"/>
    </source>
</evidence>
<feature type="compositionally biased region" description="Low complexity" evidence="3">
    <location>
        <begin position="252"/>
        <end position="266"/>
    </location>
</feature>
<dbReference type="GO" id="GO:0048306">
    <property type="term" value="F:calcium-dependent protein binding"/>
    <property type="evidence" value="ECO:0007669"/>
    <property type="project" value="TreeGrafter"/>
</dbReference>
<proteinExistence type="predicted"/>
<dbReference type="GO" id="GO:1902808">
    <property type="term" value="P:positive regulation of cell cycle G1/S phase transition"/>
    <property type="evidence" value="ECO:0007669"/>
    <property type="project" value="TreeGrafter"/>
</dbReference>
<keyword evidence="5" id="KW-1185">Reference proteome</keyword>
<gene>
    <name evidence="6 7" type="primary">LOC101704936</name>
</gene>
<dbReference type="GO" id="GO:0005509">
    <property type="term" value="F:calcium ion binding"/>
    <property type="evidence" value="ECO:0007669"/>
    <property type="project" value="TreeGrafter"/>
</dbReference>
<evidence type="ECO:0000256" key="3">
    <source>
        <dbReference type="SAM" id="MobiDB-lite"/>
    </source>
</evidence>
<keyword evidence="2" id="KW-0106">Calcium</keyword>
<dbReference type="Proteomes" id="UP000694906">
    <property type="component" value="Unplaced"/>
</dbReference>
<feature type="compositionally biased region" description="Polar residues" evidence="3">
    <location>
        <begin position="325"/>
        <end position="359"/>
    </location>
</feature>
<feature type="compositionally biased region" description="Low complexity" evidence="3">
    <location>
        <begin position="184"/>
        <end position="196"/>
    </location>
</feature>
<evidence type="ECO:0000313" key="6">
    <source>
        <dbReference type="RefSeq" id="XP_021121629.1"/>
    </source>
</evidence>
<dbReference type="InterPro" id="IPR018247">
    <property type="entry name" value="EF_Hand_1_Ca_BS"/>
</dbReference>
<protein>
    <submittedName>
        <fullName evidence="6 7">Cornulin isoform X1</fullName>
    </submittedName>
</protein>
<reference evidence="6 7" key="1">
    <citation type="submission" date="2025-04" db="UniProtKB">
        <authorList>
            <consortium name="RefSeq"/>
        </authorList>
    </citation>
    <scope>IDENTIFICATION</scope>
</reference>
<dbReference type="PROSITE" id="PS00018">
    <property type="entry name" value="EF_HAND_1"/>
    <property type="match status" value="1"/>
</dbReference>
<dbReference type="GO" id="GO:0071345">
    <property type="term" value="P:cellular response to cytokine stimulus"/>
    <property type="evidence" value="ECO:0007669"/>
    <property type="project" value="TreeGrafter"/>
</dbReference>
<dbReference type="SMART" id="SM01394">
    <property type="entry name" value="S_100"/>
    <property type="match status" value="1"/>
</dbReference>
<dbReference type="Gene3D" id="1.10.238.10">
    <property type="entry name" value="EF-hand"/>
    <property type="match status" value="1"/>
</dbReference>
<feature type="compositionally biased region" description="Polar residues" evidence="3">
    <location>
        <begin position="220"/>
        <end position="232"/>
    </location>
</feature>
<feature type="compositionally biased region" description="Polar residues" evidence="3">
    <location>
        <begin position="274"/>
        <end position="293"/>
    </location>
</feature>
<dbReference type="GO" id="GO:0051896">
    <property type="term" value="P:regulation of phosphatidylinositol 3-kinase/protein kinase B signal transduction"/>
    <property type="evidence" value="ECO:0007669"/>
    <property type="project" value="TreeGrafter"/>
</dbReference>
<dbReference type="CDD" id="cd00213">
    <property type="entry name" value="S-100"/>
    <property type="match status" value="1"/>
</dbReference>
<dbReference type="GeneID" id="101704936"/>